<evidence type="ECO:0000256" key="1">
    <source>
        <dbReference type="ARBA" id="ARBA00022737"/>
    </source>
</evidence>
<dbReference type="InterPro" id="IPR002110">
    <property type="entry name" value="Ankyrin_rpt"/>
</dbReference>
<evidence type="ECO:0000256" key="3">
    <source>
        <dbReference type="PROSITE-ProRule" id="PRU00023"/>
    </source>
</evidence>
<accession>W7A262</accession>
<organism evidence="5 6">
    <name type="scientific">Bipolaris oryzae ATCC 44560</name>
    <dbReference type="NCBI Taxonomy" id="930090"/>
    <lineage>
        <taxon>Eukaryota</taxon>
        <taxon>Fungi</taxon>
        <taxon>Dikarya</taxon>
        <taxon>Ascomycota</taxon>
        <taxon>Pezizomycotina</taxon>
        <taxon>Dothideomycetes</taxon>
        <taxon>Pleosporomycetidae</taxon>
        <taxon>Pleosporales</taxon>
        <taxon>Pleosporineae</taxon>
        <taxon>Pleosporaceae</taxon>
        <taxon>Bipolaris</taxon>
    </lineage>
</organism>
<dbReference type="AlphaFoldDB" id="W7A262"/>
<dbReference type="HOGENOM" id="CLU_483093_0_0_1"/>
<evidence type="ECO:0000256" key="2">
    <source>
        <dbReference type="ARBA" id="ARBA00023043"/>
    </source>
</evidence>
<keyword evidence="6" id="KW-1185">Reference proteome</keyword>
<feature type="region of interest" description="Disordered" evidence="4">
    <location>
        <begin position="133"/>
        <end position="196"/>
    </location>
</feature>
<feature type="compositionally biased region" description="Basic and acidic residues" evidence="4">
    <location>
        <begin position="152"/>
        <end position="173"/>
    </location>
</feature>
<evidence type="ECO:0000256" key="4">
    <source>
        <dbReference type="SAM" id="MobiDB-lite"/>
    </source>
</evidence>
<reference evidence="5 6" key="1">
    <citation type="journal article" date="2013" name="PLoS Genet.">
        <title>Comparative genome structure, secondary metabolite, and effector coding capacity across Cochliobolus pathogens.</title>
        <authorList>
            <person name="Condon B.J."/>
            <person name="Leng Y."/>
            <person name="Wu D."/>
            <person name="Bushley K.E."/>
            <person name="Ohm R.A."/>
            <person name="Otillar R."/>
            <person name="Martin J."/>
            <person name="Schackwitz W."/>
            <person name="Grimwood J."/>
            <person name="MohdZainudin N."/>
            <person name="Xue C."/>
            <person name="Wang R."/>
            <person name="Manning V.A."/>
            <person name="Dhillon B."/>
            <person name="Tu Z.J."/>
            <person name="Steffenson B.J."/>
            <person name="Salamov A."/>
            <person name="Sun H."/>
            <person name="Lowry S."/>
            <person name="LaButti K."/>
            <person name="Han J."/>
            <person name="Copeland A."/>
            <person name="Lindquist E."/>
            <person name="Barry K."/>
            <person name="Schmutz J."/>
            <person name="Baker S.E."/>
            <person name="Ciuffetti L.M."/>
            <person name="Grigoriev I.V."/>
            <person name="Zhong S."/>
            <person name="Turgeon B.G."/>
        </authorList>
    </citation>
    <scope>NUCLEOTIDE SEQUENCE [LARGE SCALE GENOMIC DNA]</scope>
    <source>
        <strain evidence="5 6">ATCC 44560</strain>
    </source>
</reference>
<feature type="repeat" description="ANK" evidence="3">
    <location>
        <begin position="535"/>
        <end position="567"/>
    </location>
</feature>
<keyword evidence="1" id="KW-0677">Repeat</keyword>
<dbReference type="PROSITE" id="PS50297">
    <property type="entry name" value="ANK_REP_REGION"/>
    <property type="match status" value="1"/>
</dbReference>
<dbReference type="Proteomes" id="UP000054032">
    <property type="component" value="Unassembled WGS sequence"/>
</dbReference>
<dbReference type="PROSITE" id="PS50088">
    <property type="entry name" value="ANK_REPEAT"/>
    <property type="match status" value="1"/>
</dbReference>
<dbReference type="Pfam" id="PF12796">
    <property type="entry name" value="Ank_2"/>
    <property type="match status" value="1"/>
</dbReference>
<gene>
    <name evidence="5" type="ORF">COCMIDRAFT_32672</name>
</gene>
<dbReference type="RefSeq" id="XP_007683425.1">
    <property type="nucleotide sequence ID" value="XM_007685235.1"/>
</dbReference>
<dbReference type="OrthoDB" id="539213at2759"/>
<sequence>MNNDKVGNPTSRQDKPSACDCDNVRPLMKEAEGGQVHHSAIIPHILSDASLVASSHLYQTERTPRIPGRICCGCDKLFATASFPALCMNCGHATCEACPVIEFVPRGHNLSSHQNTNEGPGNSLEKILQALSEPDRSRGVDRNNGQEIRGQVQHEGDREQENQVKPRREHPKEQQQSSSISGRKERKLNMDKCQRCRDDKKKGKCNRCIEKGLPCSERTRVIRPRKLASKSPPPTHNDISPPIVSDALKISFDQIALLVSYYKMMDAARKRLNELQKSMKPFLEWNLLYDDYDSGSSFYDFVNAISFEAIPLCLKILLTEQQFLNSPSIRSLFISLILTVDSHITIGICPFCDYSGVEIPINGLIDSMDLCRNFVLKEHVLQCHGDEFNKDELEEEIQMYTKLSLEVPQKIGMVLEALGFSNLAEQSRSIGLFRDDWVIWLDRRIPISQSGGLDCLRRTEFHRILDYSFKEDQELSHILGQAEHLQNDVSVWNSQDILGRTPLHILCQFEENDTAIELLQGALEAGANSGIATIHGTIPLHHAAANGSVDMCNILVKHGGKSDMEVEQCSKRTALGLAVVNKQDKVVDLLKDYYTHAGMKGEVARADRIAVAVREGKYKRWISYSE</sequence>
<proteinExistence type="predicted"/>
<protein>
    <submittedName>
        <fullName evidence="5">Uncharacterized protein</fullName>
    </submittedName>
</protein>
<evidence type="ECO:0000313" key="5">
    <source>
        <dbReference type="EMBL" id="EUC50111.1"/>
    </source>
</evidence>
<dbReference type="GeneID" id="19122158"/>
<name>W7A262_COCMI</name>
<dbReference type="SUPFAM" id="SSF48403">
    <property type="entry name" value="Ankyrin repeat"/>
    <property type="match status" value="1"/>
</dbReference>
<dbReference type="KEGG" id="bor:COCMIDRAFT_32672"/>
<dbReference type="PANTHER" id="PTHR24198:SF169">
    <property type="entry name" value="NON-SPECIFIC SERINE_THREONINE PROTEIN KINASE"/>
    <property type="match status" value="1"/>
</dbReference>
<evidence type="ECO:0000313" key="6">
    <source>
        <dbReference type="Proteomes" id="UP000054032"/>
    </source>
</evidence>
<dbReference type="InterPro" id="IPR011011">
    <property type="entry name" value="Znf_FYVE_PHD"/>
</dbReference>
<dbReference type="InterPro" id="IPR036770">
    <property type="entry name" value="Ankyrin_rpt-contain_sf"/>
</dbReference>
<dbReference type="SMART" id="SM00248">
    <property type="entry name" value="ANK"/>
    <property type="match status" value="3"/>
</dbReference>
<dbReference type="SUPFAM" id="SSF57903">
    <property type="entry name" value="FYVE/PHD zinc finger"/>
    <property type="match status" value="1"/>
</dbReference>
<dbReference type="EMBL" id="KI963926">
    <property type="protein sequence ID" value="EUC50111.1"/>
    <property type="molecule type" value="Genomic_DNA"/>
</dbReference>
<feature type="compositionally biased region" description="Basic and acidic residues" evidence="4">
    <location>
        <begin position="187"/>
        <end position="196"/>
    </location>
</feature>
<keyword evidence="2 3" id="KW-0040">ANK repeat</keyword>
<dbReference type="Gene3D" id="1.25.40.20">
    <property type="entry name" value="Ankyrin repeat-containing domain"/>
    <property type="match status" value="1"/>
</dbReference>
<dbReference type="PANTHER" id="PTHR24198">
    <property type="entry name" value="ANKYRIN REPEAT AND PROTEIN KINASE DOMAIN-CONTAINING PROTEIN"/>
    <property type="match status" value="1"/>
</dbReference>